<proteinExistence type="predicted"/>
<sequence>MKNIISWILRLAAALILLQTLFFKFTGAPESIYIFEQVGMEPWGRFGSGVAELIASILLLLPRTVGLGALMGVGVISGAIFFHLTSLGIEVQGDGGLLFYLAVVVFVCCIILLKLYWNQVRNILTLITK</sequence>
<feature type="transmembrane region" description="Helical" evidence="5">
    <location>
        <begin position="43"/>
        <end position="61"/>
    </location>
</feature>
<dbReference type="Proteomes" id="UP001203607">
    <property type="component" value="Unassembled WGS sequence"/>
</dbReference>
<organism evidence="6 7">
    <name type="scientific">Flagellimonas spongiicola</name>
    <dbReference type="NCBI Taxonomy" id="2942208"/>
    <lineage>
        <taxon>Bacteria</taxon>
        <taxon>Pseudomonadati</taxon>
        <taxon>Bacteroidota</taxon>
        <taxon>Flavobacteriia</taxon>
        <taxon>Flavobacteriales</taxon>
        <taxon>Flavobacteriaceae</taxon>
        <taxon>Flagellimonas</taxon>
    </lineage>
</organism>
<dbReference type="InterPro" id="IPR032808">
    <property type="entry name" value="DoxX"/>
</dbReference>
<keyword evidence="2 5" id="KW-0812">Transmembrane</keyword>
<evidence type="ECO:0000256" key="4">
    <source>
        <dbReference type="ARBA" id="ARBA00023136"/>
    </source>
</evidence>
<evidence type="ECO:0000256" key="2">
    <source>
        <dbReference type="ARBA" id="ARBA00022692"/>
    </source>
</evidence>
<evidence type="ECO:0000313" key="6">
    <source>
        <dbReference type="EMBL" id="MCL6273615.1"/>
    </source>
</evidence>
<dbReference type="Pfam" id="PF07681">
    <property type="entry name" value="DoxX"/>
    <property type="match status" value="1"/>
</dbReference>
<feature type="transmembrane region" description="Helical" evidence="5">
    <location>
        <begin position="97"/>
        <end position="117"/>
    </location>
</feature>
<evidence type="ECO:0000256" key="3">
    <source>
        <dbReference type="ARBA" id="ARBA00022989"/>
    </source>
</evidence>
<feature type="transmembrane region" description="Helical" evidence="5">
    <location>
        <begin position="68"/>
        <end position="85"/>
    </location>
</feature>
<dbReference type="EMBL" id="JAMFMA010000001">
    <property type="protein sequence ID" value="MCL6273615.1"/>
    <property type="molecule type" value="Genomic_DNA"/>
</dbReference>
<reference evidence="6 7" key="1">
    <citation type="submission" date="2022-05" db="EMBL/GenBank/DDBJ databases">
        <authorList>
            <person name="Park J.-S."/>
        </authorList>
    </citation>
    <scope>NUCLEOTIDE SEQUENCE [LARGE SCALE GENOMIC DNA]</scope>
    <source>
        <strain evidence="6 7">2012CJ35-5</strain>
    </source>
</reference>
<evidence type="ECO:0000256" key="1">
    <source>
        <dbReference type="ARBA" id="ARBA00004141"/>
    </source>
</evidence>
<dbReference type="RefSeq" id="WP_249656786.1">
    <property type="nucleotide sequence ID" value="NZ_JAMFMA010000001.1"/>
</dbReference>
<protein>
    <submittedName>
        <fullName evidence="6">DoxX family protein</fullName>
    </submittedName>
</protein>
<name>A0ABT0PQG0_9FLAO</name>
<comment type="caution">
    <text evidence="6">The sequence shown here is derived from an EMBL/GenBank/DDBJ whole genome shotgun (WGS) entry which is preliminary data.</text>
</comment>
<accession>A0ABT0PQG0</accession>
<evidence type="ECO:0000256" key="5">
    <source>
        <dbReference type="SAM" id="Phobius"/>
    </source>
</evidence>
<keyword evidence="3 5" id="KW-1133">Transmembrane helix</keyword>
<evidence type="ECO:0000313" key="7">
    <source>
        <dbReference type="Proteomes" id="UP001203607"/>
    </source>
</evidence>
<keyword evidence="7" id="KW-1185">Reference proteome</keyword>
<comment type="subcellular location">
    <subcellularLocation>
        <location evidence="1">Membrane</location>
        <topology evidence="1">Multi-pass membrane protein</topology>
    </subcellularLocation>
</comment>
<keyword evidence="4 5" id="KW-0472">Membrane</keyword>
<gene>
    <name evidence="6" type="ORF">M3P19_06315</name>
</gene>